<dbReference type="Proteomes" id="UP000320496">
    <property type="component" value="Chromosome"/>
</dbReference>
<gene>
    <name evidence="2" type="ORF">Mal4_14810</name>
</gene>
<organism evidence="2 3">
    <name type="scientific">Maioricimonas rarisocia</name>
    <dbReference type="NCBI Taxonomy" id="2528026"/>
    <lineage>
        <taxon>Bacteria</taxon>
        <taxon>Pseudomonadati</taxon>
        <taxon>Planctomycetota</taxon>
        <taxon>Planctomycetia</taxon>
        <taxon>Planctomycetales</taxon>
        <taxon>Planctomycetaceae</taxon>
        <taxon>Maioricimonas</taxon>
    </lineage>
</organism>
<dbReference type="RefSeq" id="WP_145367936.1">
    <property type="nucleotide sequence ID" value="NZ_CP036275.1"/>
</dbReference>
<feature type="compositionally biased region" description="Polar residues" evidence="1">
    <location>
        <begin position="1"/>
        <end position="15"/>
    </location>
</feature>
<dbReference type="EMBL" id="CP036275">
    <property type="protein sequence ID" value="QDU37172.1"/>
    <property type="molecule type" value="Genomic_DNA"/>
</dbReference>
<dbReference type="OrthoDB" id="290375at2"/>
<accession>A0A517Z3U5</accession>
<keyword evidence="3" id="KW-1185">Reference proteome</keyword>
<name>A0A517Z3U5_9PLAN</name>
<sequence>MSQATKTGHSYGTNSKQEHAQSGELQPSKDFVQYLKEYAQEKPDVAALWCFGIGFVVGWKLKPW</sequence>
<evidence type="ECO:0000256" key="1">
    <source>
        <dbReference type="SAM" id="MobiDB-lite"/>
    </source>
</evidence>
<dbReference type="AlphaFoldDB" id="A0A517Z3U5"/>
<evidence type="ECO:0000313" key="2">
    <source>
        <dbReference type="EMBL" id="QDU37172.1"/>
    </source>
</evidence>
<protein>
    <submittedName>
        <fullName evidence="2">Uncharacterized protein</fullName>
    </submittedName>
</protein>
<dbReference type="KEGG" id="mri:Mal4_14810"/>
<proteinExistence type="predicted"/>
<feature type="region of interest" description="Disordered" evidence="1">
    <location>
        <begin position="1"/>
        <end position="25"/>
    </location>
</feature>
<reference evidence="2 3" key="1">
    <citation type="submission" date="2019-02" db="EMBL/GenBank/DDBJ databases">
        <title>Deep-cultivation of Planctomycetes and their phenomic and genomic characterization uncovers novel biology.</title>
        <authorList>
            <person name="Wiegand S."/>
            <person name="Jogler M."/>
            <person name="Boedeker C."/>
            <person name="Pinto D."/>
            <person name="Vollmers J."/>
            <person name="Rivas-Marin E."/>
            <person name="Kohn T."/>
            <person name="Peeters S.H."/>
            <person name="Heuer A."/>
            <person name="Rast P."/>
            <person name="Oberbeckmann S."/>
            <person name="Bunk B."/>
            <person name="Jeske O."/>
            <person name="Meyerdierks A."/>
            <person name="Storesund J.E."/>
            <person name="Kallscheuer N."/>
            <person name="Luecker S."/>
            <person name="Lage O.M."/>
            <person name="Pohl T."/>
            <person name="Merkel B.J."/>
            <person name="Hornburger P."/>
            <person name="Mueller R.-W."/>
            <person name="Bruemmer F."/>
            <person name="Labrenz M."/>
            <person name="Spormann A.M."/>
            <person name="Op den Camp H."/>
            <person name="Overmann J."/>
            <person name="Amann R."/>
            <person name="Jetten M.S.M."/>
            <person name="Mascher T."/>
            <person name="Medema M.H."/>
            <person name="Devos D.P."/>
            <person name="Kaster A.-K."/>
            <person name="Ovreas L."/>
            <person name="Rohde M."/>
            <person name="Galperin M.Y."/>
            <person name="Jogler C."/>
        </authorList>
    </citation>
    <scope>NUCLEOTIDE SEQUENCE [LARGE SCALE GENOMIC DNA]</scope>
    <source>
        <strain evidence="2 3">Mal4</strain>
    </source>
</reference>
<evidence type="ECO:0000313" key="3">
    <source>
        <dbReference type="Proteomes" id="UP000320496"/>
    </source>
</evidence>